<evidence type="ECO:0000313" key="2">
    <source>
        <dbReference type="EMBL" id="ERG68532.1"/>
    </source>
</evidence>
<dbReference type="RefSeq" id="WP_021065349.1">
    <property type="nucleotide sequence ID" value="NZ_ATCL01000008.1"/>
</dbReference>
<name>U1M1E3_9BACL</name>
<keyword evidence="1" id="KW-0812">Transmembrane</keyword>
<dbReference type="EMBL" id="ATCL01000008">
    <property type="protein sequence ID" value="ERG68532.1"/>
    <property type="molecule type" value="Genomic_DNA"/>
</dbReference>
<protein>
    <recommendedName>
        <fullName evidence="4">Phage shock protein B</fullName>
    </recommendedName>
</protein>
<dbReference type="AlphaFoldDB" id="U1M1E3"/>
<evidence type="ECO:0000313" key="3">
    <source>
        <dbReference type="Proteomes" id="UP000016464"/>
    </source>
</evidence>
<dbReference type="Proteomes" id="UP000016464">
    <property type="component" value="Unassembled WGS sequence"/>
</dbReference>
<accession>U1M1E3</accession>
<organism evidence="2 3">
    <name type="scientific">Exiguobacterium chiriqhucha RW-2</name>
    <dbReference type="NCBI Taxonomy" id="1345023"/>
    <lineage>
        <taxon>Bacteria</taxon>
        <taxon>Bacillati</taxon>
        <taxon>Bacillota</taxon>
        <taxon>Bacilli</taxon>
        <taxon>Bacillales</taxon>
        <taxon>Bacillales Family XII. Incertae Sedis</taxon>
        <taxon>Exiguobacterium</taxon>
    </lineage>
</organism>
<dbReference type="OrthoDB" id="2357579at2"/>
<dbReference type="PATRIC" id="fig|1345023.5.peg.189"/>
<feature type="transmembrane region" description="Helical" evidence="1">
    <location>
        <begin position="12"/>
        <end position="32"/>
    </location>
</feature>
<proteinExistence type="predicted"/>
<evidence type="ECO:0008006" key="4">
    <source>
        <dbReference type="Google" id="ProtNLM"/>
    </source>
</evidence>
<keyword evidence="1" id="KW-1133">Transmembrane helix</keyword>
<reference evidence="2 3" key="1">
    <citation type="journal article" date="2013" name="Genome Announc.">
        <title>Draft Genome Sequence of Exiguobacterium pavilionensis Strain RW-2, with Wide Thermal, Salinity, and pH Tolerance, Isolated from Modern Freshwater Microbialites.</title>
        <authorList>
            <person name="White R.A.III."/>
            <person name="Grassa C.J."/>
            <person name="Suttle C.A."/>
        </authorList>
    </citation>
    <scope>NUCLEOTIDE SEQUENCE [LARGE SCALE GENOMIC DNA]</scope>
    <source>
        <strain evidence="2 3">RW-2</strain>
    </source>
</reference>
<sequence length="75" mass="8918">MEEVLFSLLEGVMALLPLLVIILFIVTIVRFMNRYEQRANAQIEFEKLTALHQQEQMNALIDRLDRIEETLETRR</sequence>
<keyword evidence="1" id="KW-0472">Membrane</keyword>
<gene>
    <name evidence="2" type="ORF">M467_14745</name>
</gene>
<comment type="caution">
    <text evidence="2">The sequence shown here is derived from an EMBL/GenBank/DDBJ whole genome shotgun (WGS) entry which is preliminary data.</text>
</comment>
<evidence type="ECO:0000256" key="1">
    <source>
        <dbReference type="SAM" id="Phobius"/>
    </source>
</evidence>
<keyword evidence="3" id="KW-1185">Reference proteome</keyword>